<evidence type="ECO:0000313" key="1">
    <source>
        <dbReference type="EMBL" id="VAV96874.1"/>
    </source>
</evidence>
<proteinExistence type="predicted"/>
<organism evidence="1">
    <name type="scientific">hydrothermal vent metagenome</name>
    <dbReference type="NCBI Taxonomy" id="652676"/>
    <lineage>
        <taxon>unclassified sequences</taxon>
        <taxon>metagenomes</taxon>
        <taxon>ecological metagenomes</taxon>
    </lineage>
</organism>
<dbReference type="AlphaFoldDB" id="A0A3B0RT00"/>
<dbReference type="Pfam" id="PF07323">
    <property type="entry name" value="DUF1465"/>
    <property type="match status" value="1"/>
</dbReference>
<gene>
    <name evidence="1" type="ORF">MNBD_ALPHA05-983</name>
</gene>
<dbReference type="Gene3D" id="1.10.8.930">
    <property type="entry name" value="Protein of unknown function DUF1465"/>
    <property type="match status" value="1"/>
</dbReference>
<sequence>MVKTEDGIQGKNSGAATFVQSEMFGRTFSEGMSLVEETANYLDGEGRTASKNLSRDAALSYAGASMRLTTQLMQIASWLLVLRAVREGEMALAEAAEPKYRLDSSDEPEANLAGEGLPESLIGLVEETRQLYGRIRRIDAGLFPTMENKTTGADAAAQQAALLKAFGGQS</sequence>
<protein>
    <recommendedName>
        <fullName evidence="2">Regulator of CtrA degradation rcdA</fullName>
    </recommendedName>
</protein>
<dbReference type="EMBL" id="UOEH01000212">
    <property type="protein sequence ID" value="VAV96874.1"/>
    <property type="molecule type" value="Genomic_DNA"/>
</dbReference>
<dbReference type="InterPro" id="IPR038301">
    <property type="entry name" value="AraC-like_sf"/>
</dbReference>
<dbReference type="InterPro" id="IPR010848">
    <property type="entry name" value="DUF1465"/>
</dbReference>
<evidence type="ECO:0008006" key="2">
    <source>
        <dbReference type="Google" id="ProtNLM"/>
    </source>
</evidence>
<accession>A0A3B0RT00</accession>
<name>A0A3B0RT00_9ZZZZ</name>
<reference evidence="1" key="1">
    <citation type="submission" date="2018-06" db="EMBL/GenBank/DDBJ databases">
        <authorList>
            <person name="Zhirakovskaya E."/>
        </authorList>
    </citation>
    <scope>NUCLEOTIDE SEQUENCE</scope>
</reference>